<gene>
    <name evidence="2" type="ordered locus">Echvi_3998</name>
</gene>
<proteinExistence type="predicted"/>
<dbReference type="SUPFAM" id="SSF88946">
    <property type="entry name" value="Sigma2 domain of RNA polymerase sigma factors"/>
    <property type="match status" value="1"/>
</dbReference>
<dbReference type="InterPro" id="IPR007627">
    <property type="entry name" value="RNA_pol_sigma70_r2"/>
</dbReference>
<accession>L0G5T7</accession>
<dbReference type="KEGG" id="evi:Echvi_3998"/>
<dbReference type="GO" id="GO:0000428">
    <property type="term" value="C:DNA-directed RNA polymerase complex"/>
    <property type="evidence" value="ECO:0007669"/>
    <property type="project" value="UniProtKB-KW"/>
</dbReference>
<feature type="domain" description="RNA polymerase sigma-70 region 2" evidence="1">
    <location>
        <begin position="28"/>
        <end position="66"/>
    </location>
</feature>
<keyword evidence="2" id="KW-0240">DNA-directed RNA polymerase</keyword>
<dbReference type="InterPro" id="IPR013325">
    <property type="entry name" value="RNA_pol_sigma_r2"/>
</dbReference>
<dbReference type="eggNOG" id="COG1595">
    <property type="taxonomic scope" value="Bacteria"/>
</dbReference>
<dbReference type="AlphaFoldDB" id="L0G5T7"/>
<dbReference type="Proteomes" id="UP000010796">
    <property type="component" value="Chromosome"/>
</dbReference>
<protein>
    <submittedName>
        <fullName evidence="2">DNA-directed RNA polymerase specialized sigma subunit, sigma24</fullName>
    </submittedName>
</protein>
<dbReference type="Pfam" id="PF04542">
    <property type="entry name" value="Sigma70_r2"/>
    <property type="match status" value="1"/>
</dbReference>
<reference evidence="3" key="1">
    <citation type="submission" date="2012-02" db="EMBL/GenBank/DDBJ databases">
        <title>The complete genome of Echinicola vietnamensis DSM 17526.</title>
        <authorList>
            <person name="Lucas S."/>
            <person name="Copeland A."/>
            <person name="Lapidus A."/>
            <person name="Glavina del Rio T."/>
            <person name="Dalin E."/>
            <person name="Tice H."/>
            <person name="Bruce D."/>
            <person name="Goodwin L."/>
            <person name="Pitluck S."/>
            <person name="Peters L."/>
            <person name="Ovchinnikova G."/>
            <person name="Teshima H."/>
            <person name="Kyrpides N."/>
            <person name="Mavromatis K."/>
            <person name="Ivanova N."/>
            <person name="Brettin T."/>
            <person name="Detter J.C."/>
            <person name="Han C."/>
            <person name="Larimer F."/>
            <person name="Land M."/>
            <person name="Hauser L."/>
            <person name="Markowitz V."/>
            <person name="Cheng J.-F."/>
            <person name="Hugenholtz P."/>
            <person name="Woyke T."/>
            <person name="Wu D."/>
            <person name="Brambilla E."/>
            <person name="Klenk H.-P."/>
            <person name="Eisen J.A."/>
        </authorList>
    </citation>
    <scope>NUCLEOTIDE SEQUENCE [LARGE SCALE GENOMIC DNA]</scope>
    <source>
        <strain evidence="3">DSM 17526 / LMG 23754 / KMM 6221</strain>
    </source>
</reference>
<dbReference type="EMBL" id="CP003346">
    <property type="protein sequence ID" value="AGA80205.1"/>
    <property type="molecule type" value="Genomic_DNA"/>
</dbReference>
<name>L0G5T7_ECHVK</name>
<dbReference type="STRING" id="926556.Echvi_3998"/>
<organism evidence="2 3">
    <name type="scientific">Echinicola vietnamensis (strain DSM 17526 / LMG 23754 / KMM 6221)</name>
    <dbReference type="NCBI Taxonomy" id="926556"/>
    <lineage>
        <taxon>Bacteria</taxon>
        <taxon>Pseudomonadati</taxon>
        <taxon>Bacteroidota</taxon>
        <taxon>Cytophagia</taxon>
        <taxon>Cytophagales</taxon>
        <taxon>Cyclobacteriaceae</taxon>
        <taxon>Echinicola</taxon>
    </lineage>
</organism>
<dbReference type="OrthoDB" id="1097528at2"/>
<dbReference type="Gene3D" id="1.10.1740.10">
    <property type="match status" value="1"/>
</dbReference>
<keyword evidence="2" id="KW-0804">Transcription</keyword>
<dbReference type="HOGENOM" id="CLU_2665274_0_0_10"/>
<dbReference type="RefSeq" id="WP_015267742.1">
    <property type="nucleotide sequence ID" value="NC_019904.1"/>
</dbReference>
<evidence type="ECO:0000313" key="2">
    <source>
        <dbReference type="EMBL" id="AGA80205.1"/>
    </source>
</evidence>
<evidence type="ECO:0000313" key="3">
    <source>
        <dbReference type="Proteomes" id="UP000010796"/>
    </source>
</evidence>
<dbReference type="GO" id="GO:0003700">
    <property type="term" value="F:DNA-binding transcription factor activity"/>
    <property type="evidence" value="ECO:0007669"/>
    <property type="project" value="InterPro"/>
</dbReference>
<evidence type="ECO:0000259" key="1">
    <source>
        <dbReference type="Pfam" id="PF04542"/>
    </source>
</evidence>
<keyword evidence="3" id="KW-1185">Reference proteome</keyword>
<sequence>MANSRSSDTELLGLMASRNDQRAFNVIFDRYWDELYQIALAKAKCPDLAQDLAQEVFINLWKYRRTSTPSLKMTC</sequence>
<dbReference type="GO" id="GO:0006352">
    <property type="term" value="P:DNA-templated transcription initiation"/>
    <property type="evidence" value="ECO:0007669"/>
    <property type="project" value="InterPro"/>
</dbReference>